<gene>
    <name evidence="1" type="ORF">EV182_001575</name>
</gene>
<comment type="caution">
    <text evidence="1">The sequence shown here is derived from an EMBL/GenBank/DDBJ whole genome shotgun (WGS) entry which is preliminary data.</text>
</comment>
<reference evidence="1" key="1">
    <citation type="submission" date="2022-06" db="EMBL/GenBank/DDBJ databases">
        <title>Phylogenomic reconstructions and comparative analyses of Kickxellomycotina fungi.</title>
        <authorList>
            <person name="Reynolds N.K."/>
            <person name="Stajich J.E."/>
            <person name="Barry K."/>
            <person name="Grigoriev I.V."/>
            <person name="Crous P."/>
            <person name="Smith M.E."/>
        </authorList>
    </citation>
    <scope>NUCLEOTIDE SEQUENCE</scope>
    <source>
        <strain evidence="1">RSA 2271</strain>
    </source>
</reference>
<dbReference type="EMBL" id="JAMZIH010005384">
    <property type="protein sequence ID" value="KAJ1675278.1"/>
    <property type="molecule type" value="Genomic_DNA"/>
</dbReference>
<keyword evidence="2" id="KW-1185">Reference proteome</keyword>
<name>A0ACC1HJH2_9FUNG</name>
<proteinExistence type="predicted"/>
<organism evidence="1 2">
    <name type="scientific">Spiromyces aspiralis</name>
    <dbReference type="NCBI Taxonomy" id="68401"/>
    <lineage>
        <taxon>Eukaryota</taxon>
        <taxon>Fungi</taxon>
        <taxon>Fungi incertae sedis</taxon>
        <taxon>Zoopagomycota</taxon>
        <taxon>Kickxellomycotina</taxon>
        <taxon>Kickxellomycetes</taxon>
        <taxon>Kickxellales</taxon>
        <taxon>Kickxellaceae</taxon>
        <taxon>Spiromyces</taxon>
    </lineage>
</organism>
<evidence type="ECO:0000313" key="2">
    <source>
        <dbReference type="Proteomes" id="UP001145114"/>
    </source>
</evidence>
<evidence type="ECO:0000313" key="1">
    <source>
        <dbReference type="EMBL" id="KAJ1675278.1"/>
    </source>
</evidence>
<feature type="non-terminal residue" evidence="1">
    <location>
        <position position="381"/>
    </location>
</feature>
<dbReference type="Proteomes" id="UP001145114">
    <property type="component" value="Unassembled WGS sequence"/>
</dbReference>
<accession>A0ACC1HJH2</accession>
<sequence>MQRPRDKSAPPYPIPYQMPMHQIPPAGAPPHQGAIPLTQPPPMGAIPGSAAVPGWNMHGYYGYPNIQPVHQQMYPIQSVPPGHPSYPAPQPMAAGPGGPPNSAGSSTGGIGGGVAKSTPASGGPSSTRLNPTAPQFKARETKKLQIINPETKEPISIRSSHQARQVRRDSSAASTVGQISRNATPTPGQLGDDGSGPYPRPSSQLSTATTGSGTGSKSDKPIFSLPKGSKAIKIVNPNLKPKEEQVEKKDETEKRPDTSVEELEKQPVDEEKAEPTTVPADKGDEQPSEFVPAADTREEEEVKAPAVVAEEPEEKTAESETAIPEKKVDDEGASSASPETLKPEAEKTAAAGAVEGTIVGSAKNGAKVVAEEVEEAEKKNL</sequence>
<protein>
    <submittedName>
        <fullName evidence="1">Uncharacterized protein</fullName>
    </submittedName>
</protein>